<evidence type="ECO:0000313" key="3">
    <source>
        <dbReference type="EMBL" id="WBW73139.1"/>
    </source>
</evidence>
<dbReference type="AlphaFoldDB" id="A0AAE9WBE2"/>
<dbReference type="InterPro" id="IPR036812">
    <property type="entry name" value="NAD(P)_OxRdtase_dom_sf"/>
</dbReference>
<dbReference type="Gene3D" id="3.20.20.100">
    <property type="entry name" value="NADP-dependent oxidoreductase domain"/>
    <property type="match status" value="1"/>
</dbReference>
<evidence type="ECO:0000259" key="2">
    <source>
        <dbReference type="Pfam" id="PF00248"/>
    </source>
</evidence>
<protein>
    <submittedName>
        <fullName evidence="3">Pyridoxal reductase</fullName>
    </submittedName>
</protein>
<keyword evidence="1" id="KW-0560">Oxidoreductase</keyword>
<dbReference type="EMBL" id="CP115612">
    <property type="protein sequence ID" value="WBW73139.1"/>
    <property type="molecule type" value="Genomic_DNA"/>
</dbReference>
<dbReference type="PANTHER" id="PTHR43625:SF78">
    <property type="entry name" value="PYRIDOXAL REDUCTASE-RELATED"/>
    <property type="match status" value="1"/>
</dbReference>
<dbReference type="SUPFAM" id="SSF51430">
    <property type="entry name" value="NAD(P)-linked oxidoreductase"/>
    <property type="match status" value="1"/>
</dbReference>
<accession>A0AAE9WBE2</accession>
<feature type="domain" description="NADP-dependent oxidoreductase" evidence="2">
    <location>
        <begin position="12"/>
        <end position="310"/>
    </location>
</feature>
<dbReference type="PANTHER" id="PTHR43625">
    <property type="entry name" value="AFLATOXIN B1 ALDEHYDE REDUCTASE"/>
    <property type="match status" value="1"/>
</dbReference>
<sequence length="332" mass="36764">MPTVNGFSVGPVGFGLMGFTWRTEQTPDEQAFETMDYAVEHGATFWNGGEFYGMNPPTANLMLLARYFETRPENANKVFLSIKGGIDSTLTPRGDKENIGKSIKNVLKHLRGTKKLDLFECARVDSKVPIEEQMKTLKKFVDAGDIGSVGLSEASANTIRRAHAVLPLAAVEAEYSLWSREVEENGVLSTCKSLNIPLIAYSPVARGLLTGTVKKIEDLERFTKSFPFLHHLDRFQPETFKKNLTCIHALEAQAESYNLTLPEMAISFLIAVGEGKVIPIPGATNVARLKQNLKAALKPLSPVQVKEIYATLEKFPIAGYRYNEQIEPTLNV</sequence>
<dbReference type="InterPro" id="IPR050791">
    <property type="entry name" value="Aldo-Keto_reductase"/>
</dbReference>
<dbReference type="Proteomes" id="UP001212411">
    <property type="component" value="Chromosome 2"/>
</dbReference>
<dbReference type="GO" id="GO:0016491">
    <property type="term" value="F:oxidoreductase activity"/>
    <property type="evidence" value="ECO:0007669"/>
    <property type="project" value="UniProtKB-KW"/>
</dbReference>
<organism evidence="3 4">
    <name type="scientific">Schizosaccharomyces osmophilus</name>
    <dbReference type="NCBI Taxonomy" id="2545709"/>
    <lineage>
        <taxon>Eukaryota</taxon>
        <taxon>Fungi</taxon>
        <taxon>Dikarya</taxon>
        <taxon>Ascomycota</taxon>
        <taxon>Taphrinomycotina</taxon>
        <taxon>Schizosaccharomycetes</taxon>
        <taxon>Schizosaccharomycetales</taxon>
        <taxon>Schizosaccharomycetaceae</taxon>
        <taxon>Schizosaccharomyces</taxon>
    </lineage>
</organism>
<dbReference type="GO" id="GO:0005737">
    <property type="term" value="C:cytoplasm"/>
    <property type="evidence" value="ECO:0007669"/>
    <property type="project" value="TreeGrafter"/>
</dbReference>
<gene>
    <name evidence="3" type="primary">akr7</name>
    <name evidence="3" type="ORF">SOMG_03481</name>
</gene>
<dbReference type="CDD" id="cd19077">
    <property type="entry name" value="AKR_AKR8A1-2"/>
    <property type="match status" value="1"/>
</dbReference>
<dbReference type="RefSeq" id="XP_056037382.1">
    <property type="nucleotide sequence ID" value="XM_056182271.1"/>
</dbReference>
<dbReference type="Pfam" id="PF00248">
    <property type="entry name" value="Aldo_ket_red"/>
    <property type="match status" value="1"/>
</dbReference>
<dbReference type="KEGG" id="som:SOMG_03481"/>
<evidence type="ECO:0000313" key="4">
    <source>
        <dbReference type="Proteomes" id="UP001212411"/>
    </source>
</evidence>
<evidence type="ECO:0000256" key="1">
    <source>
        <dbReference type="ARBA" id="ARBA00023002"/>
    </source>
</evidence>
<keyword evidence="4" id="KW-1185">Reference proteome</keyword>
<proteinExistence type="predicted"/>
<dbReference type="GeneID" id="80876960"/>
<reference evidence="3 4" key="1">
    <citation type="journal article" date="2023" name="G3 (Bethesda)">
        <title>A high-quality reference genome for the fission yeast Schizosaccharomyces osmophilus.</title>
        <authorList>
            <person name="Jia G.S."/>
            <person name="Zhang W.C."/>
            <person name="Liang Y."/>
            <person name="Liu X.H."/>
            <person name="Rhind N."/>
            <person name="Pidoux A."/>
            <person name="Brysch-Herzberg M."/>
            <person name="Du L.L."/>
        </authorList>
    </citation>
    <scope>NUCLEOTIDE SEQUENCE [LARGE SCALE GENOMIC DNA]</scope>
    <source>
        <strain evidence="3 4">CBS 15793</strain>
    </source>
</reference>
<name>A0AAE9WBE2_9SCHI</name>
<dbReference type="InterPro" id="IPR023210">
    <property type="entry name" value="NADP_OxRdtase_dom"/>
</dbReference>